<dbReference type="PROSITE" id="PS51197">
    <property type="entry name" value="HTH_RRF2_2"/>
    <property type="match status" value="1"/>
</dbReference>
<dbReference type="InterPro" id="IPR000944">
    <property type="entry name" value="Tscrpt_reg_Rrf2"/>
</dbReference>
<dbReference type="AlphaFoldDB" id="A0AAW7IJQ9"/>
<dbReference type="InterPro" id="IPR036388">
    <property type="entry name" value="WH-like_DNA-bd_sf"/>
</dbReference>
<reference evidence="1" key="1">
    <citation type="submission" date="2023-06" db="EMBL/GenBank/DDBJ databases">
        <title>Comparative genomics of Bacillaceae isolates and their secondary metabolite potential.</title>
        <authorList>
            <person name="Song L."/>
            <person name="Nielsen L.J."/>
            <person name="Mohite O."/>
            <person name="Xu X."/>
            <person name="Weber T."/>
            <person name="Kovacs A.T."/>
        </authorList>
    </citation>
    <scope>NUCLEOTIDE SEQUENCE</scope>
    <source>
        <strain evidence="1">D8_B_37</strain>
    </source>
</reference>
<protein>
    <submittedName>
        <fullName evidence="1">Rrf2 family transcriptional regulator</fullName>
    </submittedName>
</protein>
<dbReference type="Proteomes" id="UP001234602">
    <property type="component" value="Unassembled WGS sequence"/>
</dbReference>
<dbReference type="EMBL" id="JAUCEY010000008">
    <property type="protein sequence ID" value="MDM5455108.1"/>
    <property type="molecule type" value="Genomic_DNA"/>
</dbReference>
<proteinExistence type="predicted"/>
<evidence type="ECO:0000313" key="1">
    <source>
        <dbReference type="EMBL" id="MDM5455108.1"/>
    </source>
</evidence>
<comment type="caution">
    <text evidence="1">The sequence shown here is derived from an EMBL/GenBank/DDBJ whole genome shotgun (WGS) entry which is preliminary data.</text>
</comment>
<accession>A0AAW7IJQ9</accession>
<dbReference type="RefSeq" id="WP_089365044.1">
    <property type="nucleotide sequence ID" value="NZ_JAQFIE010000001.1"/>
</dbReference>
<dbReference type="SUPFAM" id="SSF46785">
    <property type="entry name" value="Winged helix' DNA-binding domain"/>
    <property type="match status" value="1"/>
</dbReference>
<dbReference type="Gene3D" id="1.10.10.10">
    <property type="entry name" value="Winged helix-like DNA-binding domain superfamily/Winged helix DNA-binding domain"/>
    <property type="match status" value="1"/>
</dbReference>
<dbReference type="GO" id="GO:0003700">
    <property type="term" value="F:DNA-binding transcription factor activity"/>
    <property type="evidence" value="ECO:0007669"/>
    <property type="project" value="TreeGrafter"/>
</dbReference>
<name>A0AAW7IJQ9_9BACI</name>
<evidence type="ECO:0000313" key="2">
    <source>
        <dbReference type="Proteomes" id="UP001234602"/>
    </source>
</evidence>
<organism evidence="1 2">
    <name type="scientific">Peribacillus simplex</name>
    <dbReference type="NCBI Taxonomy" id="1478"/>
    <lineage>
        <taxon>Bacteria</taxon>
        <taxon>Bacillati</taxon>
        <taxon>Bacillota</taxon>
        <taxon>Bacilli</taxon>
        <taxon>Bacillales</taxon>
        <taxon>Bacillaceae</taxon>
        <taxon>Peribacillus</taxon>
    </lineage>
</organism>
<dbReference type="PROSITE" id="PS01332">
    <property type="entry name" value="HTH_RRF2_1"/>
    <property type="match status" value="1"/>
</dbReference>
<dbReference type="Pfam" id="PF02082">
    <property type="entry name" value="Rrf2"/>
    <property type="match status" value="1"/>
</dbReference>
<sequence length="138" mass="15070">MSEKVSSIMWFSLAVQALLVLADQDGLCNSAKLADKLDSESGFLRKILSNLVKAGLIQAKEGRDGGYSLAKNPEQIILADIYAAIKSEPFSKGFLDVNDKKCFQPSSRDALCGLKNEMESWIIQGLEQKTIADLLSKS</sequence>
<dbReference type="GO" id="GO:0005829">
    <property type="term" value="C:cytosol"/>
    <property type="evidence" value="ECO:0007669"/>
    <property type="project" value="TreeGrafter"/>
</dbReference>
<dbReference type="InterPro" id="IPR030489">
    <property type="entry name" value="TR_Rrf2-type_CS"/>
</dbReference>
<dbReference type="PANTHER" id="PTHR33221">
    <property type="entry name" value="WINGED HELIX-TURN-HELIX TRANSCRIPTIONAL REGULATOR, RRF2 FAMILY"/>
    <property type="match status" value="1"/>
</dbReference>
<dbReference type="InterPro" id="IPR036390">
    <property type="entry name" value="WH_DNA-bd_sf"/>
</dbReference>
<dbReference type="PANTHER" id="PTHR33221:SF15">
    <property type="entry name" value="HTH-TYPE TRANSCRIPTIONAL REGULATOR YWGB-RELATED"/>
    <property type="match status" value="1"/>
</dbReference>
<gene>
    <name evidence="1" type="ORF">QUF89_23630</name>
</gene>